<evidence type="ECO:0000313" key="2">
    <source>
        <dbReference type="Proteomes" id="UP000749559"/>
    </source>
</evidence>
<keyword evidence="2" id="KW-1185">Reference proteome</keyword>
<name>A0A8J1XUP3_OWEFU</name>
<dbReference type="OrthoDB" id="6134861at2759"/>
<protein>
    <submittedName>
        <fullName evidence="1">Uncharacterized protein</fullName>
    </submittedName>
</protein>
<proteinExistence type="predicted"/>
<dbReference type="AlphaFoldDB" id="A0A8J1XUP3"/>
<accession>A0A8J1XUP3</accession>
<gene>
    <name evidence="1" type="ORF">OFUS_LOCUS13139</name>
</gene>
<reference evidence="1" key="1">
    <citation type="submission" date="2022-03" db="EMBL/GenBank/DDBJ databases">
        <authorList>
            <person name="Martin C."/>
        </authorList>
    </citation>
    <scope>NUCLEOTIDE SEQUENCE</scope>
</reference>
<dbReference type="Proteomes" id="UP000749559">
    <property type="component" value="Unassembled WGS sequence"/>
</dbReference>
<dbReference type="EMBL" id="CAIIXF020000006">
    <property type="protein sequence ID" value="CAH1787437.1"/>
    <property type="molecule type" value="Genomic_DNA"/>
</dbReference>
<organism evidence="1 2">
    <name type="scientific">Owenia fusiformis</name>
    <name type="common">Polychaete worm</name>
    <dbReference type="NCBI Taxonomy" id="6347"/>
    <lineage>
        <taxon>Eukaryota</taxon>
        <taxon>Metazoa</taxon>
        <taxon>Spiralia</taxon>
        <taxon>Lophotrochozoa</taxon>
        <taxon>Annelida</taxon>
        <taxon>Polychaeta</taxon>
        <taxon>Sedentaria</taxon>
        <taxon>Canalipalpata</taxon>
        <taxon>Sabellida</taxon>
        <taxon>Oweniida</taxon>
        <taxon>Oweniidae</taxon>
        <taxon>Owenia</taxon>
    </lineage>
</organism>
<sequence>MDLLLRQVIMEFVLLVIMLAPGRVHATSSGCQANDEPFMCKFIFRGDCYDEGILQRCCHTCSRFRNAATPECLYGDRYDTCQHILPYQCYNNYTGTSYCCDTCTQFRLHPESRSGCEYGNRDTKRCTRISPRQCYGSFYEQLCCNSCHHLRIKDISDDECRYGDHGDVRVSLEDGSTKIRTCREQLQVDPASCDNDHSFLSTCCFSCSRKKNPRHHFNLRPGTQS</sequence>
<evidence type="ECO:0000313" key="1">
    <source>
        <dbReference type="EMBL" id="CAH1787437.1"/>
    </source>
</evidence>
<comment type="caution">
    <text evidence="1">The sequence shown here is derived from an EMBL/GenBank/DDBJ whole genome shotgun (WGS) entry which is preliminary data.</text>
</comment>